<evidence type="ECO:0000259" key="4">
    <source>
        <dbReference type="PROSITE" id="PS50994"/>
    </source>
</evidence>
<dbReference type="InterPro" id="IPR057670">
    <property type="entry name" value="SH3_retrovirus"/>
</dbReference>
<protein>
    <submittedName>
        <fullName evidence="5">Retrovirus-related Pol polyprotein from transposon TNT 1-94</fullName>
    </submittedName>
</protein>
<dbReference type="PROSITE" id="PS50994">
    <property type="entry name" value="INTEGRASE"/>
    <property type="match status" value="1"/>
</dbReference>
<dbReference type="Gene3D" id="3.30.420.10">
    <property type="entry name" value="Ribonuclease H-like superfamily/Ribonuclease H"/>
    <property type="match status" value="1"/>
</dbReference>
<dbReference type="SUPFAM" id="SSF53098">
    <property type="entry name" value="Ribonuclease H-like"/>
    <property type="match status" value="1"/>
</dbReference>
<keyword evidence="1" id="KW-0378">Hydrolase</keyword>
<gene>
    <name evidence="5" type="primary">POLX_61</name>
    <name evidence="5" type="ORF">CK203_113355</name>
</gene>
<dbReference type="CDD" id="cd09272">
    <property type="entry name" value="RNase_HI_RT_Ty1"/>
    <property type="match status" value="1"/>
</dbReference>
<dbReference type="PROSITE" id="PS50158">
    <property type="entry name" value="ZF_CCHC"/>
    <property type="match status" value="1"/>
</dbReference>
<comment type="caution">
    <text evidence="5">The sequence shown here is derived from an EMBL/GenBank/DDBJ whole genome shotgun (WGS) entry which is preliminary data.</text>
</comment>
<proteinExistence type="predicted"/>
<dbReference type="Pfam" id="PF25597">
    <property type="entry name" value="SH3_retrovirus"/>
    <property type="match status" value="1"/>
</dbReference>
<keyword evidence="2" id="KW-0863">Zinc-finger</keyword>
<dbReference type="PANTHER" id="PTHR11439">
    <property type="entry name" value="GAG-POL-RELATED RETROTRANSPOSON"/>
    <property type="match status" value="1"/>
</dbReference>
<evidence type="ECO:0000313" key="6">
    <source>
        <dbReference type="Proteomes" id="UP000288805"/>
    </source>
</evidence>
<organism evidence="5 6">
    <name type="scientific">Vitis vinifera</name>
    <name type="common">Grape</name>
    <dbReference type="NCBI Taxonomy" id="29760"/>
    <lineage>
        <taxon>Eukaryota</taxon>
        <taxon>Viridiplantae</taxon>
        <taxon>Streptophyta</taxon>
        <taxon>Embryophyta</taxon>
        <taxon>Tracheophyta</taxon>
        <taxon>Spermatophyta</taxon>
        <taxon>Magnoliopsida</taxon>
        <taxon>eudicotyledons</taxon>
        <taxon>Gunneridae</taxon>
        <taxon>Pentapetalae</taxon>
        <taxon>rosids</taxon>
        <taxon>Vitales</taxon>
        <taxon>Vitaceae</taxon>
        <taxon>Viteae</taxon>
        <taxon>Vitis</taxon>
    </lineage>
</organism>
<dbReference type="InterPro" id="IPR054722">
    <property type="entry name" value="PolX-like_BBD"/>
</dbReference>
<feature type="domain" description="Integrase catalytic" evidence="4">
    <location>
        <begin position="430"/>
        <end position="605"/>
    </location>
</feature>
<dbReference type="GO" id="GO:0003676">
    <property type="term" value="F:nucleic acid binding"/>
    <property type="evidence" value="ECO:0007669"/>
    <property type="project" value="InterPro"/>
</dbReference>
<dbReference type="SMART" id="SM00343">
    <property type="entry name" value="ZnF_C2HC"/>
    <property type="match status" value="1"/>
</dbReference>
<dbReference type="Pfam" id="PF22936">
    <property type="entry name" value="Pol_BBD"/>
    <property type="match status" value="1"/>
</dbReference>
<dbReference type="EMBL" id="QGNW01002438">
    <property type="protein sequence ID" value="RVW19753.1"/>
    <property type="molecule type" value="Genomic_DNA"/>
</dbReference>
<keyword evidence="2" id="KW-0862">Zinc</keyword>
<dbReference type="Pfam" id="PF13976">
    <property type="entry name" value="gag_pre-integrs"/>
    <property type="match status" value="1"/>
</dbReference>
<evidence type="ECO:0000259" key="3">
    <source>
        <dbReference type="PROSITE" id="PS50158"/>
    </source>
</evidence>
<dbReference type="Pfam" id="PF07727">
    <property type="entry name" value="RVT_2"/>
    <property type="match status" value="1"/>
</dbReference>
<feature type="domain" description="CCHC-type" evidence="3">
    <location>
        <begin position="247"/>
        <end position="262"/>
    </location>
</feature>
<evidence type="ECO:0000313" key="5">
    <source>
        <dbReference type="EMBL" id="RVW19753.1"/>
    </source>
</evidence>
<dbReference type="PANTHER" id="PTHR11439:SF496">
    <property type="entry name" value="RNA-DIRECTED DNA POLYMERASE"/>
    <property type="match status" value="1"/>
</dbReference>
<dbReference type="GO" id="GO:0008270">
    <property type="term" value="F:zinc ion binding"/>
    <property type="evidence" value="ECO:0007669"/>
    <property type="project" value="UniProtKB-KW"/>
</dbReference>
<dbReference type="InterPro" id="IPR036875">
    <property type="entry name" value="Znf_CCHC_sf"/>
</dbReference>
<dbReference type="GO" id="GO:0015074">
    <property type="term" value="P:DNA integration"/>
    <property type="evidence" value="ECO:0007669"/>
    <property type="project" value="InterPro"/>
</dbReference>
<name>A0A438C927_VITVI</name>
<accession>A0A438C927</accession>
<dbReference type="SUPFAM" id="SSF57756">
    <property type="entry name" value="Retrovirus zinc finger-like domains"/>
    <property type="match status" value="1"/>
</dbReference>
<dbReference type="Gene3D" id="4.10.60.10">
    <property type="entry name" value="Zinc finger, CCHC-type"/>
    <property type="match status" value="1"/>
</dbReference>
<keyword evidence="1" id="KW-0645">Protease</keyword>
<dbReference type="InterPro" id="IPR036397">
    <property type="entry name" value="RNaseH_sf"/>
</dbReference>
<sequence>MTSFNPLANILTQNKLEGPNYVDWKRNLDILLTAEEYKFVLSEVCPEKPGEGATQDQIKAHQKWVKADEMARCYILASMSNVLQHQHQKMDTTYDILENLKEMFGDQTSAARQNALREILTSKMEEGTQVRTHVLKMMSLLNDMEVLGAEVDKATQIEMVLNTLPPSFQQFRLNYNMNKMDFTLSKLLNELVAAETIIKQGAAPVVLNIERASSSVQKKGKKKKNVKLNNNGAANGVNGVVKKPKGKCFHCKQPGHWKLQCPTWLAKKKQGTSPFHLLVVETCLAVLTTHQWCVDSGATNHVCNSLQGFQETRQLSKGEVNIFLGDGTEVAVLAVGNIALNFKNNRTLFLKNVLYVPSIRRNLISVSSLSKNGYSVCFNEFYDDSVVIKFREQMICSGSLIDGLYILKVTPELQLTNSEVNNFDIVAPLKRKRPIELSYTYLWHLRLGHINLDRISLLVKDGPLSSLKVEALPTCESCLEGKMTKRPFPLKGNRANDVLELIHSDLCGPMSVQARGGFEYFVTFTDDYSRTRDTSQLSAPGMPQQNGVAERRNRTLMEMVRSMMSYSDLPISFWGHAIETATYILNLVPSKLVPKTPTELWTGRKPSLKHVRMWGCPAHVLKGKTDKLETKTELCFFIGYPRGTKGGLFYSPKDKKIIVSTNARYLEEDYIRNHIPKSQLALNELRGDTIPARIFPSEHEPEPFMVGADIPLPQRNGRNVSGPEFETSDISLPVGDEENVEAPVHVPFEEHIDEVQDVVPPVIDLPALQPQQDEGVAEQPVNPEEVNTEPVCYDDALQDKDANKWLVAMKSEMESMYSNQVWELVEPPKGVKPIGWYTQKEGIDYEETFSPVAMLKSIRILLSIAAYFDYEIWQMDVKTAFLNGSLDECIYMKQPEGFITNGQEHLLCKLNRSIYGLKQASRSWNTCFDQTIKTFGFDQCHDESCVYKKWNGKKMVFLVLYVDDILLIGNCIGMLTSVKDWLSQRFDMKDLGEAAHILGIKLMRNRKKRMIGLSQALYIDTILNRFNMQGSKKGFLPFRHGIVLSKDQSPKTPEEIESMKTVPYAFAVGSLMYAMLCTRPDICFAVGMVSRFQSNPGREHWTAVKHIIKYLKRTRDYMLVFQSENLVPIGYTDSDFQSDQDSRKSTSGNVFVLGGGAISWRSIKQTCVADSTMEAEYVAASEAAKEAVWLRNFLLDLGVVPLVQSPITLYCDNSGAVANSKEPRSHKRAKHIERKYHLIRDIVQRGDVVVMKIASENNLADPFTKSLSSTTFERHVEGMGVKVADAWL</sequence>
<dbReference type="InterPro" id="IPR001878">
    <property type="entry name" value="Znf_CCHC"/>
</dbReference>
<dbReference type="GO" id="GO:0004190">
    <property type="term" value="F:aspartic-type endopeptidase activity"/>
    <property type="evidence" value="ECO:0007669"/>
    <property type="project" value="UniProtKB-KW"/>
</dbReference>
<reference evidence="5 6" key="1">
    <citation type="journal article" date="2018" name="PLoS Genet.">
        <title>Population sequencing reveals clonal diversity and ancestral inbreeding in the grapevine cultivar Chardonnay.</title>
        <authorList>
            <person name="Roach M.J."/>
            <person name="Johnson D.L."/>
            <person name="Bohlmann J."/>
            <person name="van Vuuren H.J."/>
            <person name="Jones S.J."/>
            <person name="Pretorius I.S."/>
            <person name="Schmidt S.A."/>
            <person name="Borneman A.R."/>
        </authorList>
    </citation>
    <scope>NUCLEOTIDE SEQUENCE [LARGE SCALE GENOMIC DNA]</scope>
    <source>
        <strain evidence="6">cv. Chardonnay</strain>
        <tissue evidence="5">Leaf</tissue>
    </source>
</reference>
<dbReference type="InterPro" id="IPR043502">
    <property type="entry name" value="DNA/RNA_pol_sf"/>
</dbReference>
<keyword evidence="1" id="KW-0064">Aspartyl protease</keyword>
<keyword evidence="2" id="KW-0479">Metal-binding</keyword>
<dbReference type="SUPFAM" id="SSF56672">
    <property type="entry name" value="DNA/RNA polymerases"/>
    <property type="match status" value="1"/>
</dbReference>
<dbReference type="InterPro" id="IPR001584">
    <property type="entry name" value="Integrase_cat-core"/>
</dbReference>
<evidence type="ECO:0000256" key="2">
    <source>
        <dbReference type="PROSITE-ProRule" id="PRU00047"/>
    </source>
</evidence>
<dbReference type="InterPro" id="IPR012337">
    <property type="entry name" value="RNaseH-like_sf"/>
</dbReference>
<dbReference type="Proteomes" id="UP000288805">
    <property type="component" value="Unassembled WGS sequence"/>
</dbReference>
<dbReference type="Pfam" id="PF14223">
    <property type="entry name" value="Retrotran_gag_2"/>
    <property type="match status" value="1"/>
</dbReference>
<evidence type="ECO:0000256" key="1">
    <source>
        <dbReference type="ARBA" id="ARBA00022750"/>
    </source>
</evidence>
<dbReference type="InterPro" id="IPR013103">
    <property type="entry name" value="RVT_2"/>
</dbReference>
<dbReference type="InterPro" id="IPR025724">
    <property type="entry name" value="GAG-pre-integrase_dom"/>
</dbReference>